<dbReference type="GO" id="GO:0016887">
    <property type="term" value="F:ATP hydrolysis activity"/>
    <property type="evidence" value="ECO:0007669"/>
    <property type="project" value="TreeGrafter"/>
</dbReference>
<evidence type="ECO:0000313" key="3">
    <source>
        <dbReference type="EMBL" id="APZ95396.1"/>
    </source>
</evidence>
<dbReference type="SUPFAM" id="SSF52540">
    <property type="entry name" value="P-loop containing nucleoside triphosphate hydrolases"/>
    <property type="match status" value="1"/>
</dbReference>
<dbReference type="GO" id="GO:0005524">
    <property type="term" value="F:ATP binding"/>
    <property type="evidence" value="ECO:0007669"/>
    <property type="project" value="UniProtKB-KW"/>
</dbReference>
<protein>
    <submittedName>
        <fullName evidence="3">Helicase/secretion neighborhood CpaE-like protein</fullName>
    </submittedName>
</protein>
<dbReference type="RefSeq" id="WP_077026563.1">
    <property type="nucleotide sequence ID" value="NZ_CP017641.1"/>
</dbReference>
<keyword evidence="4" id="KW-1185">Reference proteome</keyword>
<dbReference type="Proteomes" id="UP000187735">
    <property type="component" value="Chromosome"/>
</dbReference>
<sequence>MKNAVIISDRPSLSVQLRFAIARFEAAADITELGLGDEELQLAEKKIADANIIILVLPDSVETATKLIQNLRRLTTTQLVVVGTVSSPQHLLKYMHSGADDFIDENEELATKIKESVTRTTRVDRDDIPRSSPLITVVGAFGGSGATLTSANLSILLARRFDTCGLLDLTGGYGDLVNHLDLRPRYSIKELCTNVEELDSEMFNNAITEHVTGVKVLAGSTAVDRSSFPGRDAVRGVVDVARSTLPCVVADLNRKAPFATDLVNASDVVVLLTGLNYSSAYATRRLLADWKNEGVNTDKTLVVANRCRRRGELGVDETAVILGRSISLSIKDDALAANVSVNCGNPAVDESPGSELARDMQSLFVTTMHALDGCGAPGTRSNPRLLAGCLSRLTKFASATFN</sequence>
<dbReference type="PANTHER" id="PTHR43384:SF6">
    <property type="entry name" value="SEPTUM SITE-DETERMINING PROTEIN MIND HOMOLOG, CHLOROPLASTIC"/>
    <property type="match status" value="1"/>
</dbReference>
<keyword evidence="3" id="KW-0347">Helicase</keyword>
<dbReference type="GO" id="GO:0004386">
    <property type="term" value="F:helicase activity"/>
    <property type="evidence" value="ECO:0007669"/>
    <property type="project" value="UniProtKB-KW"/>
</dbReference>
<keyword evidence="3" id="KW-0378">Hydrolase</keyword>
<reference evidence="3 4" key="1">
    <citation type="journal article" date="2016" name="Front. Microbiol.">
        <title>Fuerstia marisgermanicae gen. nov., sp. nov., an Unusual Member of the Phylum Planctomycetes from the German Wadden Sea.</title>
        <authorList>
            <person name="Kohn T."/>
            <person name="Heuer A."/>
            <person name="Jogler M."/>
            <person name="Vollmers J."/>
            <person name="Boedeker C."/>
            <person name="Bunk B."/>
            <person name="Rast P."/>
            <person name="Borchert D."/>
            <person name="Glockner I."/>
            <person name="Freese H.M."/>
            <person name="Klenk H.P."/>
            <person name="Overmann J."/>
            <person name="Kaster A.K."/>
            <person name="Rohde M."/>
            <person name="Wiegand S."/>
            <person name="Jogler C."/>
        </authorList>
    </citation>
    <scope>NUCLEOTIDE SEQUENCE [LARGE SCALE GENOMIC DNA]</scope>
    <source>
        <strain evidence="3 4">NH11</strain>
    </source>
</reference>
<dbReference type="OrthoDB" id="273935at2"/>
<keyword evidence="2" id="KW-0067">ATP-binding</keyword>
<proteinExistence type="predicted"/>
<dbReference type="GO" id="GO:0051782">
    <property type="term" value="P:negative regulation of cell division"/>
    <property type="evidence" value="ECO:0007669"/>
    <property type="project" value="TreeGrafter"/>
</dbReference>
<dbReference type="GO" id="GO:0009898">
    <property type="term" value="C:cytoplasmic side of plasma membrane"/>
    <property type="evidence" value="ECO:0007669"/>
    <property type="project" value="TreeGrafter"/>
</dbReference>
<evidence type="ECO:0000313" key="4">
    <source>
        <dbReference type="Proteomes" id="UP000187735"/>
    </source>
</evidence>
<dbReference type="InterPro" id="IPR050625">
    <property type="entry name" value="ParA/MinD_ATPase"/>
</dbReference>
<dbReference type="InterPro" id="IPR027417">
    <property type="entry name" value="P-loop_NTPase"/>
</dbReference>
<dbReference type="PANTHER" id="PTHR43384">
    <property type="entry name" value="SEPTUM SITE-DETERMINING PROTEIN MIND HOMOLOG, CHLOROPLASTIC-RELATED"/>
    <property type="match status" value="1"/>
</dbReference>
<dbReference type="AlphaFoldDB" id="A0A1P8WMV5"/>
<name>A0A1P8WMV5_9PLAN</name>
<keyword evidence="1" id="KW-0547">Nucleotide-binding</keyword>
<evidence type="ECO:0000256" key="1">
    <source>
        <dbReference type="ARBA" id="ARBA00022741"/>
    </source>
</evidence>
<dbReference type="GO" id="GO:0005829">
    <property type="term" value="C:cytosol"/>
    <property type="evidence" value="ECO:0007669"/>
    <property type="project" value="TreeGrafter"/>
</dbReference>
<gene>
    <name evidence="3" type="ORF">Fuma_05054</name>
</gene>
<accession>A0A1P8WMV5</accession>
<evidence type="ECO:0000256" key="2">
    <source>
        <dbReference type="ARBA" id="ARBA00022840"/>
    </source>
</evidence>
<dbReference type="Gene3D" id="3.40.50.300">
    <property type="entry name" value="P-loop containing nucleotide triphosphate hydrolases"/>
    <property type="match status" value="1"/>
</dbReference>
<dbReference type="KEGG" id="fmr:Fuma_05054"/>
<dbReference type="EMBL" id="CP017641">
    <property type="protein sequence ID" value="APZ95396.1"/>
    <property type="molecule type" value="Genomic_DNA"/>
</dbReference>
<dbReference type="STRING" id="1891926.Fuma_05054"/>
<organism evidence="3 4">
    <name type="scientific">Fuerstiella marisgermanici</name>
    <dbReference type="NCBI Taxonomy" id="1891926"/>
    <lineage>
        <taxon>Bacteria</taxon>
        <taxon>Pseudomonadati</taxon>
        <taxon>Planctomycetota</taxon>
        <taxon>Planctomycetia</taxon>
        <taxon>Planctomycetales</taxon>
        <taxon>Planctomycetaceae</taxon>
        <taxon>Fuerstiella</taxon>
    </lineage>
</organism>